<feature type="region of interest" description="Disordered" evidence="1">
    <location>
        <begin position="315"/>
        <end position="334"/>
    </location>
</feature>
<feature type="compositionally biased region" description="Low complexity" evidence="1">
    <location>
        <begin position="276"/>
        <end position="286"/>
    </location>
</feature>
<organism evidence="3 4">
    <name type="scientific">Cyclocybe aegerita</name>
    <name type="common">Black poplar mushroom</name>
    <name type="synonym">Agrocybe aegerita</name>
    <dbReference type="NCBI Taxonomy" id="1973307"/>
    <lineage>
        <taxon>Eukaryota</taxon>
        <taxon>Fungi</taxon>
        <taxon>Dikarya</taxon>
        <taxon>Basidiomycota</taxon>
        <taxon>Agaricomycotina</taxon>
        <taxon>Agaricomycetes</taxon>
        <taxon>Agaricomycetidae</taxon>
        <taxon>Agaricales</taxon>
        <taxon>Agaricineae</taxon>
        <taxon>Bolbitiaceae</taxon>
        <taxon>Cyclocybe</taxon>
    </lineage>
</organism>
<dbReference type="InterPro" id="IPR035965">
    <property type="entry name" value="PAS-like_dom_sf"/>
</dbReference>
<comment type="caution">
    <text evidence="3">The sequence shown here is derived from an EMBL/GenBank/DDBJ whole genome shotgun (WGS) entry which is preliminary data.</text>
</comment>
<dbReference type="PROSITE" id="PS50112">
    <property type="entry name" value="PAS"/>
    <property type="match status" value="1"/>
</dbReference>
<dbReference type="InterPro" id="IPR000014">
    <property type="entry name" value="PAS"/>
</dbReference>
<reference evidence="3 4" key="1">
    <citation type="submission" date="2020-01" db="EMBL/GenBank/DDBJ databases">
        <authorList>
            <person name="Gupta K D."/>
        </authorList>
    </citation>
    <scope>NUCLEOTIDE SEQUENCE [LARGE SCALE GENOMIC DNA]</scope>
</reference>
<feature type="compositionally biased region" description="Basic residues" evidence="1">
    <location>
        <begin position="260"/>
        <end position="275"/>
    </location>
</feature>
<dbReference type="SUPFAM" id="SSF55785">
    <property type="entry name" value="PYP-like sensor domain (PAS domain)"/>
    <property type="match status" value="1"/>
</dbReference>
<keyword evidence="4" id="KW-1185">Reference proteome</keyword>
<evidence type="ECO:0000313" key="3">
    <source>
        <dbReference type="EMBL" id="CAA7262891.1"/>
    </source>
</evidence>
<feature type="compositionally biased region" description="Low complexity" evidence="1">
    <location>
        <begin position="182"/>
        <end position="209"/>
    </location>
</feature>
<name>A0A8S0VYX5_CYCAE</name>
<dbReference type="OrthoDB" id="411251at2759"/>
<dbReference type="AlphaFoldDB" id="A0A8S0VYX5"/>
<proteinExistence type="predicted"/>
<dbReference type="Proteomes" id="UP000467700">
    <property type="component" value="Unassembled WGS sequence"/>
</dbReference>
<feature type="region of interest" description="Disordered" evidence="1">
    <location>
        <begin position="421"/>
        <end position="564"/>
    </location>
</feature>
<feature type="compositionally biased region" description="Basic residues" evidence="1">
    <location>
        <begin position="448"/>
        <end position="469"/>
    </location>
</feature>
<accession>A0A8S0VYX5</accession>
<evidence type="ECO:0000256" key="1">
    <source>
        <dbReference type="SAM" id="MobiDB-lite"/>
    </source>
</evidence>
<protein>
    <recommendedName>
        <fullName evidence="2">PAS domain-containing protein</fullName>
    </recommendedName>
</protein>
<gene>
    <name evidence="3" type="ORF">AAE3_LOCUS5091</name>
</gene>
<evidence type="ECO:0000259" key="2">
    <source>
        <dbReference type="PROSITE" id="PS50112"/>
    </source>
</evidence>
<dbReference type="CDD" id="cd00130">
    <property type="entry name" value="PAS"/>
    <property type="match status" value="1"/>
</dbReference>
<feature type="compositionally biased region" description="Low complexity" evidence="1">
    <location>
        <begin position="490"/>
        <end position="539"/>
    </location>
</feature>
<evidence type="ECO:0000313" key="4">
    <source>
        <dbReference type="Proteomes" id="UP000467700"/>
    </source>
</evidence>
<feature type="domain" description="PAS" evidence="2">
    <location>
        <begin position="49"/>
        <end position="86"/>
    </location>
</feature>
<feature type="compositionally biased region" description="Basic and acidic residues" evidence="1">
    <location>
        <begin position="431"/>
        <end position="442"/>
    </location>
</feature>
<feature type="region of interest" description="Disordered" evidence="1">
    <location>
        <begin position="179"/>
        <end position="308"/>
    </location>
</feature>
<feature type="compositionally biased region" description="Basic and acidic residues" evidence="1">
    <location>
        <begin position="226"/>
        <end position="259"/>
    </location>
</feature>
<dbReference type="Gene3D" id="3.30.450.20">
    <property type="entry name" value="PAS domain"/>
    <property type="match status" value="1"/>
</dbReference>
<dbReference type="EMBL" id="CACVBS010000037">
    <property type="protein sequence ID" value="CAA7262891.1"/>
    <property type="molecule type" value="Genomic_DNA"/>
</dbReference>
<sequence length="608" mass="66738">MNHSPPAISFIGIVDFSQDAKWLYMTDSVTELLGAPIDHVSLQPPLTVMAGYEPSDLIGQPSLDLVHPDEFPSIRQLHYDTILQDKAACLVYLRMKHKDPFRGYILCGVDCGAQRARGQRLFCEPGAKALHNASTAQEITVITPSAANFQFRRWHDPSPMPPSPIPQEMANVNLAEMLQRTSPAPSSSSSWGSKSPRSPRNSQSPPGRSARAGSPHPERSPTLSGAEERDKEREGEGRDNGRQRDGERNGGREERDAEGRRRRGDRGGRSSRSRSRSPSPSRSLSISRERSSKLAHRARNGSGSSTHAHVHAHAYDPRRNGHSHPSSHPHPYPPSIANIPIISFEPPANKSFRTAFILDRFTMNCTIMYCSNDLLVSTTEAIGRSFYDFVSRRDEEIVQSWIGCVKGWGVNEKGQPSDGGFGFGRFMLLPEGRDSGASRRIPEPPTPSRHRDRHGTHSHGQAHHPHQRRPSNNPHGHSRPTPRARAQTHTSTPSSYASSSPSSYNPSRSPTSPHSPTSPYASTSGAYSSGAYSSSTSHSHSSHSHAHSPTSTRSPYAHPPAYSTSQITQGMHTMNVHGLEEANAEKFEVDAIFSAHSDGLMVILRRAS</sequence>